<dbReference type="NCBIfam" id="NF004406">
    <property type="entry name" value="PRK05758.3-2"/>
    <property type="match status" value="1"/>
</dbReference>
<evidence type="ECO:0000313" key="10">
    <source>
        <dbReference type="Proteomes" id="UP000031643"/>
    </source>
</evidence>
<proteinExistence type="inferred from homology"/>
<evidence type="ECO:0000256" key="7">
    <source>
        <dbReference type="ARBA" id="ARBA00023310"/>
    </source>
</evidence>
<keyword evidence="8" id="KW-1003">Cell membrane</keyword>
<accession>A0A0A8K0Q5</accession>
<dbReference type="GO" id="GO:0005886">
    <property type="term" value="C:plasma membrane"/>
    <property type="evidence" value="ECO:0007669"/>
    <property type="project" value="UniProtKB-SubCell"/>
</dbReference>
<evidence type="ECO:0000256" key="8">
    <source>
        <dbReference type="HAMAP-Rule" id="MF_01416"/>
    </source>
</evidence>
<gene>
    <name evidence="8" type="primary">atpH</name>
    <name evidence="9" type="ORF">GL4_0113</name>
</gene>
<protein>
    <recommendedName>
        <fullName evidence="8">ATP synthase subunit delta</fullName>
    </recommendedName>
    <alternativeName>
        <fullName evidence="8">ATP synthase F(1) sector subunit delta</fullName>
    </alternativeName>
    <alternativeName>
        <fullName evidence="8">F-type ATPase subunit delta</fullName>
        <shortName evidence="8">F-ATPase subunit delta</shortName>
    </alternativeName>
</protein>
<sequence>MASEDHTVSGVAGRYATALFELALEEKALEKIETDLNTFGEALDASEDLARLVNSPMFSSEEQGRALEAVLDEVKIDGLTKNFLLLVSKNRRLFAVPGMIGAFRALLADHRGEISATVASATALNDTQVTALKQALKAALGKDVMLDQRVDPSLLGGLTVKVGSRMIDTSLQTKLTRLKHAMKEVG</sequence>
<keyword evidence="3 8" id="KW-0375">Hydrogen ion transport</keyword>
<evidence type="ECO:0000256" key="2">
    <source>
        <dbReference type="ARBA" id="ARBA00022448"/>
    </source>
</evidence>
<evidence type="ECO:0000256" key="6">
    <source>
        <dbReference type="ARBA" id="ARBA00023196"/>
    </source>
</evidence>
<evidence type="ECO:0000256" key="3">
    <source>
        <dbReference type="ARBA" id="ARBA00022781"/>
    </source>
</evidence>
<comment type="function">
    <text evidence="8">F(1)F(0) ATP synthase produces ATP from ADP in the presence of a proton or sodium gradient. F-type ATPases consist of two structural domains, F(1) containing the extramembraneous catalytic core and F(0) containing the membrane proton channel, linked together by a central stalk and a peripheral stalk. During catalysis, ATP synthesis in the catalytic domain of F(1) is coupled via a rotary mechanism of the central stalk subunits to proton translocation.</text>
</comment>
<dbReference type="STRING" id="1384459.GL4_0113"/>
<dbReference type="Pfam" id="PF00213">
    <property type="entry name" value="OSCP"/>
    <property type="match status" value="1"/>
</dbReference>
<keyword evidence="10" id="KW-1185">Reference proteome</keyword>
<keyword evidence="5 8" id="KW-0472">Membrane</keyword>
<organism evidence="9 10">
    <name type="scientific">Methyloceanibacter caenitepidi</name>
    <dbReference type="NCBI Taxonomy" id="1384459"/>
    <lineage>
        <taxon>Bacteria</taxon>
        <taxon>Pseudomonadati</taxon>
        <taxon>Pseudomonadota</taxon>
        <taxon>Alphaproteobacteria</taxon>
        <taxon>Hyphomicrobiales</taxon>
        <taxon>Hyphomicrobiaceae</taxon>
        <taxon>Methyloceanibacter</taxon>
    </lineage>
</organism>
<dbReference type="KEGG" id="mcg:GL4_0113"/>
<dbReference type="InterPro" id="IPR000711">
    <property type="entry name" value="ATPase_OSCP/dsu"/>
</dbReference>
<dbReference type="InterPro" id="IPR026015">
    <property type="entry name" value="ATP_synth_OSCP/delta_N_sf"/>
</dbReference>
<dbReference type="NCBIfam" id="NF004402">
    <property type="entry name" value="PRK05758.2-2"/>
    <property type="match status" value="1"/>
</dbReference>
<dbReference type="Proteomes" id="UP000031643">
    <property type="component" value="Chromosome"/>
</dbReference>
<dbReference type="NCBIfam" id="TIGR01145">
    <property type="entry name" value="ATP_synt_delta"/>
    <property type="match status" value="1"/>
</dbReference>
<dbReference type="RefSeq" id="WP_045363390.1">
    <property type="nucleotide sequence ID" value="NZ_AP014648.1"/>
</dbReference>
<comment type="similarity">
    <text evidence="8">Belongs to the ATPase delta chain family.</text>
</comment>
<keyword evidence="9" id="KW-0378">Hydrolase</keyword>
<dbReference type="SUPFAM" id="SSF47928">
    <property type="entry name" value="N-terminal domain of the delta subunit of the F1F0-ATP synthase"/>
    <property type="match status" value="1"/>
</dbReference>
<dbReference type="PANTHER" id="PTHR11910">
    <property type="entry name" value="ATP SYNTHASE DELTA CHAIN"/>
    <property type="match status" value="1"/>
</dbReference>
<dbReference type="HAMAP" id="MF_01416">
    <property type="entry name" value="ATP_synth_delta_bact"/>
    <property type="match status" value="1"/>
</dbReference>
<name>A0A0A8K0Q5_9HYPH</name>
<keyword evidence="7 8" id="KW-0066">ATP synthesis</keyword>
<evidence type="ECO:0000256" key="4">
    <source>
        <dbReference type="ARBA" id="ARBA00023065"/>
    </source>
</evidence>
<dbReference type="AlphaFoldDB" id="A0A0A8K0Q5"/>
<dbReference type="HOGENOM" id="CLU_085114_0_1_5"/>
<dbReference type="Gene3D" id="1.10.520.20">
    <property type="entry name" value="N-terminal domain of the delta subunit of the F1F0-ATP synthase"/>
    <property type="match status" value="1"/>
</dbReference>
<dbReference type="GO" id="GO:0016787">
    <property type="term" value="F:hydrolase activity"/>
    <property type="evidence" value="ECO:0007669"/>
    <property type="project" value="UniProtKB-KW"/>
</dbReference>
<keyword evidence="4 8" id="KW-0406">Ion transport</keyword>
<keyword evidence="2 8" id="KW-0813">Transport</keyword>
<comment type="subcellular location">
    <subcellularLocation>
        <location evidence="8">Cell membrane</location>
        <topology evidence="8">Peripheral membrane protein</topology>
    </subcellularLocation>
    <subcellularLocation>
        <location evidence="1">Membrane</location>
    </subcellularLocation>
</comment>
<reference evidence="9 10" key="1">
    <citation type="submission" date="2014-09" db="EMBL/GenBank/DDBJ databases">
        <title>Genome sequencing of Methyloceanibacter caenitepidi Gela4.</title>
        <authorList>
            <person name="Takeuchi M."/>
            <person name="Susumu S."/>
            <person name="Kamagata Y."/>
            <person name="Oshima K."/>
            <person name="Hattori M."/>
            <person name="Iwasaki W."/>
        </authorList>
    </citation>
    <scope>NUCLEOTIDE SEQUENCE [LARGE SCALE GENOMIC DNA]</scope>
    <source>
        <strain evidence="9 10">Gela4</strain>
    </source>
</reference>
<dbReference type="GO" id="GO:0046933">
    <property type="term" value="F:proton-transporting ATP synthase activity, rotational mechanism"/>
    <property type="evidence" value="ECO:0007669"/>
    <property type="project" value="UniProtKB-UniRule"/>
</dbReference>
<comment type="function">
    <text evidence="8">This protein is part of the stalk that links CF(0) to CF(1). It either transmits conformational changes from CF(0) to CF(1) or is implicated in proton conduction.</text>
</comment>
<evidence type="ECO:0000313" key="9">
    <source>
        <dbReference type="EMBL" id="BAQ15584.1"/>
    </source>
</evidence>
<dbReference type="InterPro" id="IPR020781">
    <property type="entry name" value="ATPase_OSCP/d_CS"/>
</dbReference>
<dbReference type="PRINTS" id="PR00125">
    <property type="entry name" value="ATPASEDELTA"/>
</dbReference>
<keyword evidence="6 8" id="KW-0139">CF(1)</keyword>
<evidence type="ECO:0000256" key="1">
    <source>
        <dbReference type="ARBA" id="ARBA00004370"/>
    </source>
</evidence>
<dbReference type="PROSITE" id="PS00389">
    <property type="entry name" value="ATPASE_DELTA"/>
    <property type="match status" value="1"/>
</dbReference>
<dbReference type="GO" id="GO:0045259">
    <property type="term" value="C:proton-transporting ATP synthase complex"/>
    <property type="evidence" value="ECO:0007669"/>
    <property type="project" value="UniProtKB-KW"/>
</dbReference>
<dbReference type="EMBL" id="AP014648">
    <property type="protein sequence ID" value="BAQ15584.1"/>
    <property type="molecule type" value="Genomic_DNA"/>
</dbReference>
<dbReference type="OrthoDB" id="9796185at2"/>
<evidence type="ECO:0000256" key="5">
    <source>
        <dbReference type="ARBA" id="ARBA00023136"/>
    </source>
</evidence>